<dbReference type="RefSeq" id="WP_262595631.1">
    <property type="nucleotide sequence ID" value="NZ_CP103300.1"/>
</dbReference>
<dbReference type="Pfam" id="PF01541">
    <property type="entry name" value="GIY-YIG"/>
    <property type="match status" value="1"/>
</dbReference>
<feature type="domain" description="GIY-YIG" evidence="2">
    <location>
        <begin position="1"/>
        <end position="77"/>
    </location>
</feature>
<dbReference type="InterPro" id="IPR050190">
    <property type="entry name" value="UPF0213_domain"/>
</dbReference>
<dbReference type="CDD" id="cd10456">
    <property type="entry name" value="GIY-YIG_UPF0213"/>
    <property type="match status" value="1"/>
</dbReference>
<evidence type="ECO:0000259" key="2">
    <source>
        <dbReference type="PROSITE" id="PS50164"/>
    </source>
</evidence>
<sequence length="100" mass="11355">MNWSVYIIIASDHSLYTGITTDIRRRWKQHSSGTGGARYFRGRKPALVAYLESGHNRSSASKREAEIKKWSRAKKQALLRSDNNQVGKLAEYLPTGYALI</sequence>
<evidence type="ECO:0000313" key="4">
    <source>
        <dbReference type="Proteomes" id="UP001163255"/>
    </source>
</evidence>
<dbReference type="InterPro" id="IPR035901">
    <property type="entry name" value="GIY-YIG_endonuc_sf"/>
</dbReference>
<comment type="similarity">
    <text evidence="1">Belongs to the UPF0213 family.</text>
</comment>
<protein>
    <submittedName>
        <fullName evidence="3">GIY-YIG nuclease family protein</fullName>
    </submittedName>
</protein>
<organism evidence="3 4">
    <name type="scientific">Endozoicomonas euniceicola</name>
    <dbReference type="NCBI Taxonomy" id="1234143"/>
    <lineage>
        <taxon>Bacteria</taxon>
        <taxon>Pseudomonadati</taxon>
        <taxon>Pseudomonadota</taxon>
        <taxon>Gammaproteobacteria</taxon>
        <taxon>Oceanospirillales</taxon>
        <taxon>Endozoicomonadaceae</taxon>
        <taxon>Endozoicomonas</taxon>
    </lineage>
</organism>
<dbReference type="PANTHER" id="PTHR34477:SF1">
    <property type="entry name" value="UPF0213 PROTEIN YHBQ"/>
    <property type="match status" value="1"/>
</dbReference>
<accession>A0ABY6GP83</accession>
<gene>
    <name evidence="3" type="ORF">NX720_15120</name>
</gene>
<reference evidence="3" key="1">
    <citation type="submission" date="2022-10" db="EMBL/GenBank/DDBJ databases">
        <title>Completed Genome Sequence of two octocoral isolated bacterium, Endozoicomonas euniceicola EF212T and Endozoicomonas gorgoniicola PS125T.</title>
        <authorList>
            <person name="Chiou Y.-J."/>
            <person name="Chen Y.-H."/>
        </authorList>
    </citation>
    <scope>NUCLEOTIDE SEQUENCE</scope>
    <source>
        <strain evidence="3">EF212</strain>
    </source>
</reference>
<dbReference type="PANTHER" id="PTHR34477">
    <property type="entry name" value="UPF0213 PROTEIN YHBQ"/>
    <property type="match status" value="1"/>
</dbReference>
<dbReference type="SMART" id="SM00465">
    <property type="entry name" value="GIYc"/>
    <property type="match status" value="1"/>
</dbReference>
<dbReference type="PROSITE" id="PS50164">
    <property type="entry name" value="GIY_YIG"/>
    <property type="match status" value="1"/>
</dbReference>
<keyword evidence="4" id="KW-1185">Reference proteome</keyword>
<dbReference type="EMBL" id="CP103300">
    <property type="protein sequence ID" value="UYM14229.1"/>
    <property type="molecule type" value="Genomic_DNA"/>
</dbReference>
<dbReference type="InterPro" id="IPR000305">
    <property type="entry name" value="GIY-YIG_endonuc"/>
</dbReference>
<dbReference type="Proteomes" id="UP001163255">
    <property type="component" value="Chromosome"/>
</dbReference>
<dbReference type="Gene3D" id="3.40.1440.10">
    <property type="entry name" value="GIY-YIG endonuclease"/>
    <property type="match status" value="1"/>
</dbReference>
<proteinExistence type="inferred from homology"/>
<evidence type="ECO:0000256" key="1">
    <source>
        <dbReference type="ARBA" id="ARBA00007435"/>
    </source>
</evidence>
<evidence type="ECO:0000313" key="3">
    <source>
        <dbReference type="EMBL" id="UYM14229.1"/>
    </source>
</evidence>
<dbReference type="SUPFAM" id="SSF82771">
    <property type="entry name" value="GIY-YIG endonuclease"/>
    <property type="match status" value="1"/>
</dbReference>
<name>A0ABY6GP83_9GAMM</name>